<feature type="active site" evidence="15">
    <location>
        <position position="296"/>
    </location>
</feature>
<evidence type="ECO:0000313" key="20">
    <source>
        <dbReference type="Proteomes" id="UP000309389"/>
    </source>
</evidence>
<dbReference type="InterPro" id="IPR013815">
    <property type="entry name" value="ATP_grasp_subdomain_1"/>
</dbReference>
<dbReference type="GO" id="GO:0005737">
    <property type="term" value="C:cytoplasm"/>
    <property type="evidence" value="ECO:0007669"/>
    <property type="project" value="UniProtKB-SubCell"/>
</dbReference>
<feature type="domain" description="ATP-grasp" evidence="18">
    <location>
        <begin position="114"/>
        <end position="318"/>
    </location>
</feature>
<comment type="subcellular location">
    <subcellularLocation>
        <location evidence="3 14">Cytoplasm</location>
    </subcellularLocation>
</comment>
<feature type="binding site" evidence="16">
    <location>
        <position position="285"/>
    </location>
    <ligand>
        <name>Mg(2+)</name>
        <dbReference type="ChEBI" id="CHEBI:18420"/>
        <label>1</label>
    </ligand>
</feature>
<dbReference type="PROSITE" id="PS00844">
    <property type="entry name" value="DALA_DALA_LIGASE_2"/>
    <property type="match status" value="1"/>
</dbReference>
<comment type="function">
    <text evidence="2 14">Cell wall formation.</text>
</comment>
<dbReference type="GO" id="GO:0046872">
    <property type="term" value="F:metal ion binding"/>
    <property type="evidence" value="ECO:0007669"/>
    <property type="project" value="UniProtKB-KW"/>
</dbReference>
<comment type="catalytic activity">
    <reaction evidence="13 14">
        <text>2 D-alanine + ATP = D-alanyl-D-alanine + ADP + phosphate + H(+)</text>
        <dbReference type="Rhea" id="RHEA:11224"/>
        <dbReference type="ChEBI" id="CHEBI:15378"/>
        <dbReference type="ChEBI" id="CHEBI:30616"/>
        <dbReference type="ChEBI" id="CHEBI:43474"/>
        <dbReference type="ChEBI" id="CHEBI:57416"/>
        <dbReference type="ChEBI" id="CHEBI:57822"/>
        <dbReference type="ChEBI" id="CHEBI:456216"/>
        <dbReference type="EC" id="6.3.2.4"/>
    </reaction>
</comment>
<keyword evidence="9 17" id="KW-0067">ATP-binding</keyword>
<dbReference type="GO" id="GO:0005524">
    <property type="term" value="F:ATP binding"/>
    <property type="evidence" value="ECO:0007669"/>
    <property type="project" value="UniProtKB-UniRule"/>
</dbReference>
<evidence type="ECO:0000256" key="14">
    <source>
        <dbReference type="HAMAP-Rule" id="MF_00047"/>
    </source>
</evidence>
<evidence type="ECO:0000256" key="12">
    <source>
        <dbReference type="ARBA" id="ARBA00023316"/>
    </source>
</evidence>
<dbReference type="UniPathway" id="UPA00219"/>
<dbReference type="InterPro" id="IPR005905">
    <property type="entry name" value="D_ala_D_ala"/>
</dbReference>
<evidence type="ECO:0000256" key="3">
    <source>
        <dbReference type="ARBA" id="ARBA00004496"/>
    </source>
</evidence>
<dbReference type="AlphaFoldDB" id="A0A4V4U8U3"/>
<keyword evidence="12 14" id="KW-0961">Cell wall biogenesis/degradation</keyword>
<keyword evidence="16" id="KW-0460">Magnesium</keyword>
<dbReference type="GO" id="GO:0008716">
    <property type="term" value="F:D-alanine-D-alanine ligase activity"/>
    <property type="evidence" value="ECO:0007669"/>
    <property type="project" value="UniProtKB-UniRule"/>
</dbReference>
<dbReference type="InterPro" id="IPR011127">
    <property type="entry name" value="Dala_Dala_lig_N"/>
</dbReference>
<evidence type="ECO:0000259" key="18">
    <source>
        <dbReference type="PROSITE" id="PS50975"/>
    </source>
</evidence>
<dbReference type="InterPro" id="IPR016185">
    <property type="entry name" value="PreATP-grasp_dom_sf"/>
</dbReference>
<dbReference type="Gene3D" id="3.40.50.20">
    <property type="match status" value="1"/>
</dbReference>
<dbReference type="PROSITE" id="PS00843">
    <property type="entry name" value="DALA_DALA_LIGASE_1"/>
    <property type="match status" value="1"/>
</dbReference>
<dbReference type="GO" id="GO:0009252">
    <property type="term" value="P:peptidoglycan biosynthetic process"/>
    <property type="evidence" value="ECO:0007669"/>
    <property type="project" value="UniProtKB-UniRule"/>
</dbReference>
<feature type="active site" evidence="15">
    <location>
        <position position="28"/>
    </location>
</feature>
<evidence type="ECO:0000256" key="15">
    <source>
        <dbReference type="PIRSR" id="PIRSR039102-1"/>
    </source>
</evidence>
<evidence type="ECO:0000256" key="5">
    <source>
        <dbReference type="ARBA" id="ARBA00012216"/>
    </source>
</evidence>
<name>A0A4V4U8U3_9SPHN</name>
<dbReference type="EC" id="6.3.2.4" evidence="5 14"/>
<dbReference type="Gene3D" id="3.30.1490.20">
    <property type="entry name" value="ATP-grasp fold, A domain"/>
    <property type="match status" value="1"/>
</dbReference>
<sequence length="335" mass="35911">MGNQASGTTVSRLPKLHIAVLMGGWANEREVSLMSGKGVADALESLGHRVTRIDMDRDVAARIAEVKPDIVFNALHGAPGEDGTVQGMLDLMGVPYTHSGLATSVVAIDKELTKQALVPHGIPMPGGRVVPSTELFDGDPIARPYVLKPVNEGSSVGVAIITDESNCGNPIARDAKGPWQQFETLLAEPYIRGRELTTAVIDTGEGAKALGVTELIVASGFYDFENKYTDGKTTHVFPADIPDNIAALCLRYAARAHKVLGCRGTSRTDFRWDDERGEDGLFVLETNTQPGMTPLSLVPEQARYCGIEYPQLCEMIVADALRHFGKLPAGEAGTD</sequence>
<dbReference type="Proteomes" id="UP000309389">
    <property type="component" value="Unassembled WGS sequence"/>
</dbReference>
<evidence type="ECO:0000256" key="17">
    <source>
        <dbReference type="PROSITE-ProRule" id="PRU00409"/>
    </source>
</evidence>
<comment type="caution">
    <text evidence="19">The sequence shown here is derived from an EMBL/GenBank/DDBJ whole genome shotgun (WGS) entry which is preliminary data.</text>
</comment>
<dbReference type="SUPFAM" id="SSF56059">
    <property type="entry name" value="Glutathione synthetase ATP-binding domain-like"/>
    <property type="match status" value="1"/>
</dbReference>
<comment type="cofactor">
    <cofactor evidence="16">
        <name>Mg(2+)</name>
        <dbReference type="ChEBI" id="CHEBI:18420"/>
    </cofactor>
    <cofactor evidence="16">
        <name>Mn(2+)</name>
        <dbReference type="ChEBI" id="CHEBI:29035"/>
    </cofactor>
    <text evidence="16">Binds 2 magnesium or manganese ions per subunit.</text>
</comment>
<keyword evidence="8 17" id="KW-0547">Nucleotide-binding</keyword>
<keyword evidence="11 14" id="KW-0573">Peptidoglycan synthesis</keyword>
<dbReference type="InterPro" id="IPR011761">
    <property type="entry name" value="ATP-grasp"/>
</dbReference>
<comment type="similarity">
    <text evidence="4 14">Belongs to the D-alanine--D-alanine ligase family.</text>
</comment>
<dbReference type="OrthoDB" id="9813261at2"/>
<dbReference type="InterPro" id="IPR000291">
    <property type="entry name" value="D-Ala_lig_Van_CS"/>
</dbReference>
<proteinExistence type="inferred from homology"/>
<dbReference type="Pfam" id="PF07478">
    <property type="entry name" value="Dala_Dala_lig_C"/>
    <property type="match status" value="1"/>
</dbReference>
<dbReference type="HAMAP" id="MF_00047">
    <property type="entry name" value="Dala_Dala_lig"/>
    <property type="match status" value="1"/>
</dbReference>
<dbReference type="GO" id="GO:0008360">
    <property type="term" value="P:regulation of cell shape"/>
    <property type="evidence" value="ECO:0007669"/>
    <property type="project" value="UniProtKB-KW"/>
</dbReference>
<keyword evidence="20" id="KW-1185">Reference proteome</keyword>
<dbReference type="EMBL" id="SSHH01000001">
    <property type="protein sequence ID" value="TIX51377.1"/>
    <property type="molecule type" value="Genomic_DNA"/>
</dbReference>
<evidence type="ECO:0000256" key="7">
    <source>
        <dbReference type="ARBA" id="ARBA00022598"/>
    </source>
</evidence>
<feature type="active site" evidence="15">
    <location>
        <position position="154"/>
    </location>
</feature>
<evidence type="ECO:0000256" key="16">
    <source>
        <dbReference type="PIRSR" id="PIRSR039102-3"/>
    </source>
</evidence>
<dbReference type="SUPFAM" id="SSF52440">
    <property type="entry name" value="PreATP-grasp domain"/>
    <property type="match status" value="1"/>
</dbReference>
<evidence type="ECO:0000256" key="9">
    <source>
        <dbReference type="ARBA" id="ARBA00022840"/>
    </source>
</evidence>
<dbReference type="PANTHER" id="PTHR23132">
    <property type="entry name" value="D-ALANINE--D-ALANINE LIGASE"/>
    <property type="match status" value="1"/>
</dbReference>
<keyword evidence="6 14" id="KW-0963">Cytoplasm</keyword>
<dbReference type="InterPro" id="IPR011095">
    <property type="entry name" value="Dala_Dala_lig_C"/>
</dbReference>
<dbReference type="PANTHER" id="PTHR23132:SF23">
    <property type="entry name" value="D-ALANINE--D-ALANINE LIGASE B"/>
    <property type="match status" value="1"/>
</dbReference>
<dbReference type="RefSeq" id="WP_136692162.1">
    <property type="nucleotide sequence ID" value="NZ_SSHH01000001.1"/>
</dbReference>
<protein>
    <recommendedName>
        <fullName evidence="5 14">D-alanine--D-alanine ligase</fullName>
        <ecNumber evidence="5 14">6.3.2.4</ecNumber>
    </recommendedName>
    <alternativeName>
        <fullName evidence="14">D-Ala-D-Ala ligase</fullName>
    </alternativeName>
    <alternativeName>
        <fullName evidence="14">D-alanylalanine synthetase</fullName>
    </alternativeName>
</protein>
<gene>
    <name evidence="14" type="primary">ddl</name>
    <name evidence="19" type="ORF">E5222_02620</name>
</gene>
<evidence type="ECO:0000256" key="11">
    <source>
        <dbReference type="ARBA" id="ARBA00022984"/>
    </source>
</evidence>
<dbReference type="PROSITE" id="PS50975">
    <property type="entry name" value="ATP_GRASP"/>
    <property type="match status" value="1"/>
</dbReference>
<evidence type="ECO:0000256" key="4">
    <source>
        <dbReference type="ARBA" id="ARBA00010871"/>
    </source>
</evidence>
<dbReference type="Pfam" id="PF01820">
    <property type="entry name" value="Dala_Dala_lig_N"/>
    <property type="match status" value="1"/>
</dbReference>
<dbReference type="PIRSF" id="PIRSF039102">
    <property type="entry name" value="Ddl/VanB"/>
    <property type="match status" value="1"/>
</dbReference>
<dbReference type="NCBIfam" id="TIGR01205">
    <property type="entry name" value="D_ala_D_alaTIGR"/>
    <property type="match status" value="1"/>
</dbReference>
<evidence type="ECO:0000256" key="10">
    <source>
        <dbReference type="ARBA" id="ARBA00022960"/>
    </source>
</evidence>
<accession>A0A4V4U8U3</accession>
<evidence type="ECO:0000256" key="6">
    <source>
        <dbReference type="ARBA" id="ARBA00022490"/>
    </source>
</evidence>
<feature type="binding site" evidence="16">
    <location>
        <position position="287"/>
    </location>
    <ligand>
        <name>Mg(2+)</name>
        <dbReference type="ChEBI" id="CHEBI:18420"/>
        <label>2</label>
    </ligand>
</feature>
<dbReference type="NCBIfam" id="NF002378">
    <property type="entry name" value="PRK01372.1"/>
    <property type="match status" value="1"/>
</dbReference>
<keyword evidence="7 14" id="KW-0436">Ligase</keyword>
<organism evidence="19 20">
    <name type="scientific">Alteraurantiacibacter aquimixticola</name>
    <dbReference type="NCBI Taxonomy" id="2489173"/>
    <lineage>
        <taxon>Bacteria</taxon>
        <taxon>Pseudomonadati</taxon>
        <taxon>Pseudomonadota</taxon>
        <taxon>Alphaproteobacteria</taxon>
        <taxon>Sphingomonadales</taxon>
        <taxon>Erythrobacteraceae</taxon>
        <taxon>Alteraurantiacibacter</taxon>
    </lineage>
</organism>
<evidence type="ECO:0000256" key="2">
    <source>
        <dbReference type="ARBA" id="ARBA00003921"/>
    </source>
</evidence>
<feature type="binding site" evidence="16">
    <location>
        <position position="269"/>
    </location>
    <ligand>
        <name>Mg(2+)</name>
        <dbReference type="ChEBI" id="CHEBI:18420"/>
        <label>1</label>
    </ligand>
</feature>
<reference evidence="19 20" key="1">
    <citation type="submission" date="2019-04" db="EMBL/GenBank/DDBJ databases">
        <title>Altererythrobacter aquimixticola sp. nov., isolated from sediment of junction between the ocean and a freshwater spring.</title>
        <authorList>
            <person name="Yoon J.-H."/>
        </authorList>
    </citation>
    <scope>NUCLEOTIDE SEQUENCE [LARGE SCALE GENOMIC DNA]</scope>
    <source>
        <strain evidence="19 20">SSKS-13</strain>
    </source>
</reference>
<feature type="binding site" evidence="16">
    <location>
        <position position="285"/>
    </location>
    <ligand>
        <name>Mg(2+)</name>
        <dbReference type="ChEBI" id="CHEBI:18420"/>
        <label>2</label>
    </ligand>
</feature>
<evidence type="ECO:0000256" key="8">
    <source>
        <dbReference type="ARBA" id="ARBA00022741"/>
    </source>
</evidence>
<keyword evidence="10 14" id="KW-0133">Cell shape</keyword>
<evidence type="ECO:0000256" key="13">
    <source>
        <dbReference type="ARBA" id="ARBA00047614"/>
    </source>
</evidence>
<comment type="cofactor">
    <cofactor evidence="1">
        <name>Mn(2+)</name>
        <dbReference type="ChEBI" id="CHEBI:29035"/>
    </cofactor>
</comment>
<evidence type="ECO:0000256" key="1">
    <source>
        <dbReference type="ARBA" id="ARBA00001936"/>
    </source>
</evidence>
<dbReference type="GO" id="GO:0071555">
    <property type="term" value="P:cell wall organization"/>
    <property type="evidence" value="ECO:0007669"/>
    <property type="project" value="UniProtKB-KW"/>
</dbReference>
<comment type="pathway">
    <text evidence="14">Cell wall biogenesis; peptidoglycan biosynthesis.</text>
</comment>
<dbReference type="Gene3D" id="3.30.470.20">
    <property type="entry name" value="ATP-grasp fold, B domain"/>
    <property type="match status" value="1"/>
</dbReference>
<keyword evidence="16" id="KW-0464">Manganese</keyword>
<keyword evidence="16" id="KW-0479">Metal-binding</keyword>
<evidence type="ECO:0000313" key="19">
    <source>
        <dbReference type="EMBL" id="TIX51377.1"/>
    </source>
</evidence>